<sequence length="85" mass="9834">MIPKDTSKDAYLKQIEVLRKIGPQRRAEMVIELSDNLRSIVEAGIRNRHPEYTDQQVVQAVLSLVVDKENDKKSLRQHGYNPISY</sequence>
<dbReference type="Proteomes" id="UP000188181">
    <property type="component" value="Chromosome"/>
</dbReference>
<evidence type="ECO:0000313" key="1">
    <source>
        <dbReference type="EMBL" id="AQQ70263.1"/>
    </source>
</evidence>
<evidence type="ECO:0000313" key="2">
    <source>
        <dbReference type="Proteomes" id="UP000188181"/>
    </source>
</evidence>
<protein>
    <submittedName>
        <fullName evidence="1">Uncharacterized protein</fullName>
    </submittedName>
</protein>
<proteinExistence type="predicted"/>
<dbReference type="EMBL" id="CP019646">
    <property type="protein sequence ID" value="AQQ70263.1"/>
    <property type="molecule type" value="Genomic_DNA"/>
</dbReference>
<accession>A0A1Q2MC22</accession>
<dbReference type="KEGG" id="pbas:SMSP2_00607"/>
<dbReference type="RefSeq" id="WP_146682539.1">
    <property type="nucleotide sequence ID" value="NZ_CP019646.1"/>
</dbReference>
<organism evidence="1 2">
    <name type="scientific">Limihaloglobus sulfuriphilus</name>
    <dbReference type="NCBI Taxonomy" id="1851148"/>
    <lineage>
        <taxon>Bacteria</taxon>
        <taxon>Pseudomonadati</taxon>
        <taxon>Planctomycetota</taxon>
        <taxon>Phycisphaerae</taxon>
        <taxon>Sedimentisphaerales</taxon>
        <taxon>Sedimentisphaeraceae</taxon>
        <taxon>Limihaloglobus</taxon>
    </lineage>
</organism>
<reference evidence="2" key="1">
    <citation type="submission" date="2017-02" db="EMBL/GenBank/DDBJ databases">
        <title>Comparative genomics and description of representatives of a novel lineage of planctomycetes thriving in anoxic sediments.</title>
        <authorList>
            <person name="Spring S."/>
            <person name="Bunk B."/>
            <person name="Sproer C."/>
        </authorList>
    </citation>
    <scope>NUCLEOTIDE SEQUENCE [LARGE SCALE GENOMIC DNA]</scope>
    <source>
        <strain evidence="2">SM-Chi-D1</strain>
    </source>
</reference>
<dbReference type="OrthoDB" id="289778at2"/>
<name>A0A1Q2MC22_9BACT</name>
<keyword evidence="2" id="KW-1185">Reference proteome</keyword>
<gene>
    <name evidence="1" type="ORF">SMSP2_00607</name>
</gene>
<dbReference type="STRING" id="1851148.SMSP2_00607"/>
<dbReference type="AlphaFoldDB" id="A0A1Q2MC22"/>